<reference evidence="3 4" key="1">
    <citation type="submission" date="2024-09" db="EMBL/GenBank/DDBJ databases">
        <authorList>
            <person name="D'Angelo T."/>
        </authorList>
    </citation>
    <scope>NUCLEOTIDE SEQUENCE [LARGE SCALE GENOMIC DNA]</scope>
    <source>
        <strain evidence="3">SAG AM-311-F02</strain>
    </source>
</reference>
<keyword evidence="1 3" id="KW-0378">Hydrolase</keyword>
<protein>
    <submittedName>
        <fullName evidence="3">Cysteine hydrolase family protein</fullName>
    </submittedName>
</protein>
<dbReference type="Gene3D" id="3.40.50.850">
    <property type="entry name" value="Isochorismatase-like"/>
    <property type="match status" value="1"/>
</dbReference>
<evidence type="ECO:0000256" key="1">
    <source>
        <dbReference type="ARBA" id="ARBA00022801"/>
    </source>
</evidence>
<name>A0ABV6YP46_UNCEI</name>
<dbReference type="PANTHER" id="PTHR43540">
    <property type="entry name" value="PEROXYUREIDOACRYLATE/UREIDOACRYLATE AMIDOHYDROLASE-RELATED"/>
    <property type="match status" value="1"/>
</dbReference>
<dbReference type="EMBL" id="JBHPEI010000022">
    <property type="protein sequence ID" value="MFC1799687.1"/>
    <property type="molecule type" value="Genomic_DNA"/>
</dbReference>
<gene>
    <name evidence="3" type="ORF">ACFL2Z_02090</name>
</gene>
<accession>A0ABV6YP46</accession>
<comment type="caution">
    <text evidence="3">The sequence shown here is derived from an EMBL/GenBank/DDBJ whole genome shotgun (WGS) entry which is preliminary data.</text>
</comment>
<sequence length="174" mass="18835">MAEPSAALLVVDMLNDFVLPGAPLEVPAARAIVPAIRRRIGQAGEAGMPVLFLCDAHAEDDPEFKIWPMHAVRGTDGAAIVDELKPRVEDLVVEKTTYSAFHGTRLEEALNEIGARHLIITGILTNICVFFTAADAVMRGFGVEVARDSVAALTRDENDFALDQMAKVLKVEII</sequence>
<evidence type="ECO:0000313" key="4">
    <source>
        <dbReference type="Proteomes" id="UP001594288"/>
    </source>
</evidence>
<dbReference type="PANTHER" id="PTHR43540:SF6">
    <property type="entry name" value="ISOCHORISMATASE-LIKE DOMAIN-CONTAINING PROTEIN"/>
    <property type="match status" value="1"/>
</dbReference>
<feature type="domain" description="Isochorismatase-like" evidence="2">
    <location>
        <begin position="6"/>
        <end position="167"/>
    </location>
</feature>
<dbReference type="CDD" id="cd00431">
    <property type="entry name" value="cysteine_hydrolases"/>
    <property type="match status" value="1"/>
</dbReference>
<dbReference type="InterPro" id="IPR050272">
    <property type="entry name" value="Isochorismatase-like_hydrls"/>
</dbReference>
<dbReference type="InterPro" id="IPR000868">
    <property type="entry name" value="Isochorismatase-like_dom"/>
</dbReference>
<proteinExistence type="predicted"/>
<dbReference type="GO" id="GO:0016787">
    <property type="term" value="F:hydrolase activity"/>
    <property type="evidence" value="ECO:0007669"/>
    <property type="project" value="UniProtKB-KW"/>
</dbReference>
<dbReference type="SUPFAM" id="SSF52499">
    <property type="entry name" value="Isochorismatase-like hydrolases"/>
    <property type="match status" value="1"/>
</dbReference>
<keyword evidence="4" id="KW-1185">Reference proteome</keyword>
<dbReference type="InterPro" id="IPR036380">
    <property type="entry name" value="Isochorismatase-like_sf"/>
</dbReference>
<evidence type="ECO:0000313" key="3">
    <source>
        <dbReference type="EMBL" id="MFC1799687.1"/>
    </source>
</evidence>
<dbReference type="Proteomes" id="UP001594288">
    <property type="component" value="Unassembled WGS sequence"/>
</dbReference>
<evidence type="ECO:0000259" key="2">
    <source>
        <dbReference type="Pfam" id="PF00857"/>
    </source>
</evidence>
<organism evidence="3 4">
    <name type="scientific">Eiseniibacteriota bacterium</name>
    <dbReference type="NCBI Taxonomy" id="2212470"/>
    <lineage>
        <taxon>Bacteria</taxon>
        <taxon>Candidatus Eiseniibacteriota</taxon>
    </lineage>
</organism>
<dbReference type="Pfam" id="PF00857">
    <property type="entry name" value="Isochorismatase"/>
    <property type="match status" value="1"/>
</dbReference>